<organism evidence="14 16">
    <name type="scientific">Jejuia pallidilutea</name>
    <dbReference type="NCBI Taxonomy" id="504487"/>
    <lineage>
        <taxon>Bacteria</taxon>
        <taxon>Pseudomonadati</taxon>
        <taxon>Bacteroidota</taxon>
        <taxon>Flavobacteriia</taxon>
        <taxon>Flavobacteriales</taxon>
        <taxon>Flavobacteriaceae</taxon>
        <taxon>Jejuia</taxon>
    </lineage>
</organism>
<dbReference type="InterPro" id="IPR015422">
    <property type="entry name" value="PyrdxlP-dep_Trfase_small"/>
</dbReference>
<dbReference type="EC" id="2.8.1.7" evidence="4"/>
<dbReference type="Proteomes" id="UP000029641">
    <property type="component" value="Unassembled WGS sequence"/>
</dbReference>
<keyword evidence="7" id="KW-0663">Pyridoxal phosphate</keyword>
<dbReference type="Proteomes" id="UP000029646">
    <property type="component" value="Unassembled WGS sequence"/>
</dbReference>
<name>A0A090W4B6_9FLAO</name>
<dbReference type="AlphaFoldDB" id="A0A090W4B6"/>
<comment type="similarity">
    <text evidence="3">Belongs to the class-V pyridoxal-phosphate-dependent aminotransferase family. NifS/IscS subfamily.</text>
</comment>
<dbReference type="InterPro" id="IPR020578">
    <property type="entry name" value="Aminotrans_V_PyrdxlP_BS"/>
</dbReference>
<feature type="domain" description="EF-hand" evidence="12">
    <location>
        <begin position="125"/>
        <end position="160"/>
    </location>
</feature>
<evidence type="ECO:0000313" key="16">
    <source>
        <dbReference type="Proteomes" id="UP000029646"/>
    </source>
</evidence>
<dbReference type="InterPro" id="IPR016454">
    <property type="entry name" value="Cysteine_dSase"/>
</dbReference>
<gene>
    <name evidence="13" type="ORF">JCM19301_2657</name>
    <name evidence="14" type="ORF">JCM19302_2988</name>
</gene>
<evidence type="ECO:0000256" key="10">
    <source>
        <dbReference type="ARBA" id="ARBA00050776"/>
    </source>
</evidence>
<dbReference type="EMBL" id="BBNR01000009">
    <property type="protein sequence ID" value="GAL67305.1"/>
    <property type="molecule type" value="Genomic_DNA"/>
</dbReference>
<dbReference type="Pfam" id="PF00266">
    <property type="entry name" value="Aminotran_5"/>
    <property type="match status" value="1"/>
</dbReference>
<evidence type="ECO:0000256" key="7">
    <source>
        <dbReference type="ARBA" id="ARBA00022898"/>
    </source>
</evidence>
<dbReference type="STRING" id="504487.JCM19538_778"/>
<comment type="cofactor">
    <cofactor evidence="1 11">
        <name>pyridoxal 5'-phosphate</name>
        <dbReference type="ChEBI" id="CHEBI:597326"/>
    </cofactor>
</comment>
<dbReference type="PANTHER" id="PTHR11601:SF34">
    <property type="entry name" value="CYSTEINE DESULFURASE"/>
    <property type="match status" value="1"/>
</dbReference>
<evidence type="ECO:0000256" key="2">
    <source>
        <dbReference type="ARBA" id="ARBA00003120"/>
    </source>
</evidence>
<evidence type="ECO:0000313" key="14">
    <source>
        <dbReference type="EMBL" id="GAL71033.1"/>
    </source>
</evidence>
<dbReference type="PANTHER" id="PTHR11601">
    <property type="entry name" value="CYSTEINE DESULFURYLASE FAMILY MEMBER"/>
    <property type="match status" value="1"/>
</dbReference>
<evidence type="ECO:0000313" key="15">
    <source>
        <dbReference type="Proteomes" id="UP000029641"/>
    </source>
</evidence>
<dbReference type="Gene3D" id="1.10.260.50">
    <property type="match status" value="1"/>
</dbReference>
<evidence type="ECO:0000256" key="11">
    <source>
        <dbReference type="RuleBase" id="RU004504"/>
    </source>
</evidence>
<keyword evidence="5 14" id="KW-0808">Transferase</keyword>
<dbReference type="GO" id="GO:0051536">
    <property type="term" value="F:iron-sulfur cluster binding"/>
    <property type="evidence" value="ECO:0007669"/>
    <property type="project" value="UniProtKB-KW"/>
</dbReference>
<comment type="function">
    <text evidence="2">Catalyzes the removal of elemental sulfur atoms from cysteine to produce alanine. Seems to participate in the biosynthesis of the nitrogenase metalloclusters by providing the inorganic sulfur required for the Fe-S core formation.</text>
</comment>
<evidence type="ECO:0000256" key="8">
    <source>
        <dbReference type="ARBA" id="ARBA00023004"/>
    </source>
</evidence>
<dbReference type="InterPro" id="IPR015424">
    <property type="entry name" value="PyrdxlP-dep_Trfase"/>
</dbReference>
<sequence>MLITNNFIWSIFVLNLINMQQVYFDNAATTQMREEVISVMTEVMKNNYGNASSSYSLGRLSKSLIETSRKTIAKFLNASASEIIFTSGGTEADNLILHSAVKDLGIRHIITSKIEHHAVLHTVEALKKDYNIAVSYLQVDGNGTIDFDELEELLRENTKTLVSLMHVNNEIGNILDIKRVADVCKAYNALFHSDAVQAIGHYPLDLQDIKVDFLAASAHKFHGPKGVGFAFVRKNSGLKPLIIGGEQERGLRAGTESVHNIAGLETAMTLAYNNLDSEMEYIRNLKSYFISKIKSEIPDADFNGMSGDLKSSTYTLINVRLPIAANKSSMFLFQLDLKGVACSRGSACQSGSNKKSHVLSEILNKEDLEKPSIRLSFSKYNTKAEIDYVVGVLKALV</sequence>
<accession>A0A090W4B6</accession>
<dbReference type="PROSITE" id="PS00595">
    <property type="entry name" value="AA_TRANSFER_CLASS_5"/>
    <property type="match status" value="1"/>
</dbReference>
<evidence type="ECO:0000313" key="13">
    <source>
        <dbReference type="EMBL" id="GAL67305.1"/>
    </source>
</evidence>
<dbReference type="SUPFAM" id="SSF53383">
    <property type="entry name" value="PLP-dependent transferases"/>
    <property type="match status" value="1"/>
</dbReference>
<keyword evidence="6" id="KW-0479">Metal-binding</keyword>
<evidence type="ECO:0000256" key="5">
    <source>
        <dbReference type="ARBA" id="ARBA00022679"/>
    </source>
</evidence>
<dbReference type="InterPro" id="IPR000192">
    <property type="entry name" value="Aminotrans_V_dom"/>
</dbReference>
<keyword evidence="8" id="KW-0408">Iron</keyword>
<dbReference type="eggNOG" id="COG1104">
    <property type="taxonomic scope" value="Bacteria"/>
</dbReference>
<reference evidence="15 16" key="1">
    <citation type="journal article" date="2014" name="Genome Announc.">
        <title>Draft Genome Sequence of Marine Flavobacterium Jejuia pallidilutea Strain 11shimoA1 and Pigmentation Mutants.</title>
        <authorList>
            <person name="Takatani N."/>
            <person name="Nakanishi M."/>
            <person name="Meirelles P."/>
            <person name="Mino S."/>
            <person name="Suda W."/>
            <person name="Oshima K."/>
            <person name="Hattori M."/>
            <person name="Ohkuma M."/>
            <person name="Hosokawa M."/>
            <person name="Miyashita K."/>
            <person name="Thompson F.L."/>
            <person name="Niwa A."/>
            <person name="Sawabe T."/>
            <person name="Sawabe T."/>
        </authorList>
    </citation>
    <scope>NUCLEOTIDE SEQUENCE [LARGE SCALE GENOMIC DNA]</scope>
    <source>
        <strain evidence="13 15">JCM 19301</strain>
        <strain evidence="14">JCM 19302</strain>
        <strain evidence="16">JCM19302</strain>
    </source>
</reference>
<evidence type="ECO:0000259" key="12">
    <source>
        <dbReference type="PROSITE" id="PS50222"/>
    </source>
</evidence>
<dbReference type="PIRSF" id="PIRSF005572">
    <property type="entry name" value="NifS"/>
    <property type="match status" value="1"/>
</dbReference>
<dbReference type="GO" id="GO:0031071">
    <property type="term" value="F:cysteine desulfurase activity"/>
    <property type="evidence" value="ECO:0007669"/>
    <property type="project" value="UniProtKB-EC"/>
</dbReference>
<protein>
    <recommendedName>
        <fullName evidence="4">cysteine desulfurase</fullName>
        <ecNumber evidence="4">2.8.1.7</ecNumber>
    </recommendedName>
</protein>
<dbReference type="Gene3D" id="3.40.640.10">
    <property type="entry name" value="Type I PLP-dependent aspartate aminotransferase-like (Major domain)"/>
    <property type="match status" value="1"/>
</dbReference>
<evidence type="ECO:0000256" key="6">
    <source>
        <dbReference type="ARBA" id="ARBA00022723"/>
    </source>
</evidence>
<comment type="catalytic activity">
    <reaction evidence="10">
        <text>(sulfur carrier)-H + L-cysteine = (sulfur carrier)-SH + L-alanine</text>
        <dbReference type="Rhea" id="RHEA:43892"/>
        <dbReference type="Rhea" id="RHEA-COMP:14737"/>
        <dbReference type="Rhea" id="RHEA-COMP:14739"/>
        <dbReference type="ChEBI" id="CHEBI:29917"/>
        <dbReference type="ChEBI" id="CHEBI:35235"/>
        <dbReference type="ChEBI" id="CHEBI:57972"/>
        <dbReference type="ChEBI" id="CHEBI:64428"/>
        <dbReference type="EC" id="2.8.1.7"/>
    </reaction>
</comment>
<dbReference type="Gene3D" id="3.90.1150.10">
    <property type="entry name" value="Aspartate Aminotransferase, domain 1"/>
    <property type="match status" value="1"/>
</dbReference>
<keyword evidence="9" id="KW-0411">Iron-sulfur</keyword>
<dbReference type="EMBL" id="BBNS01000009">
    <property type="protein sequence ID" value="GAL71033.1"/>
    <property type="molecule type" value="Genomic_DNA"/>
</dbReference>
<dbReference type="InterPro" id="IPR002048">
    <property type="entry name" value="EF_hand_dom"/>
</dbReference>
<comment type="caution">
    <text evidence="14">The sequence shown here is derived from an EMBL/GenBank/DDBJ whole genome shotgun (WGS) entry which is preliminary data.</text>
</comment>
<evidence type="ECO:0000256" key="4">
    <source>
        <dbReference type="ARBA" id="ARBA00012239"/>
    </source>
</evidence>
<dbReference type="InterPro" id="IPR015421">
    <property type="entry name" value="PyrdxlP-dep_Trfase_major"/>
</dbReference>
<evidence type="ECO:0000256" key="3">
    <source>
        <dbReference type="ARBA" id="ARBA00006490"/>
    </source>
</evidence>
<evidence type="ECO:0000256" key="1">
    <source>
        <dbReference type="ARBA" id="ARBA00001933"/>
    </source>
</evidence>
<dbReference type="PROSITE" id="PS50222">
    <property type="entry name" value="EF_HAND_2"/>
    <property type="match status" value="1"/>
</dbReference>
<evidence type="ECO:0000256" key="9">
    <source>
        <dbReference type="ARBA" id="ARBA00023014"/>
    </source>
</evidence>
<dbReference type="FunFam" id="3.40.640.10:FF:000084">
    <property type="entry name" value="IscS-like cysteine desulfurase"/>
    <property type="match status" value="1"/>
</dbReference>
<proteinExistence type="inferred from homology"/>
<dbReference type="GO" id="GO:0005509">
    <property type="term" value="F:calcium ion binding"/>
    <property type="evidence" value="ECO:0007669"/>
    <property type="project" value="InterPro"/>
</dbReference>